<protein>
    <submittedName>
        <fullName evidence="2">Uncharacterized protein</fullName>
    </submittedName>
</protein>
<evidence type="ECO:0000313" key="3">
    <source>
        <dbReference type="Proteomes" id="UP000192247"/>
    </source>
</evidence>
<name>A0A1V9XGA9_9ACAR</name>
<evidence type="ECO:0000256" key="1">
    <source>
        <dbReference type="SAM" id="MobiDB-lite"/>
    </source>
</evidence>
<proteinExistence type="predicted"/>
<gene>
    <name evidence="2" type="ORF">BIW11_10321</name>
</gene>
<keyword evidence="3" id="KW-1185">Reference proteome</keyword>
<evidence type="ECO:0000313" key="2">
    <source>
        <dbReference type="EMBL" id="OQR72539.1"/>
    </source>
</evidence>
<dbReference type="AlphaFoldDB" id="A0A1V9XGA9"/>
<dbReference type="Proteomes" id="UP000192247">
    <property type="component" value="Unassembled WGS sequence"/>
</dbReference>
<accession>A0A1V9XGA9</accession>
<dbReference type="EMBL" id="MNPL01011560">
    <property type="protein sequence ID" value="OQR72539.1"/>
    <property type="molecule type" value="Genomic_DNA"/>
</dbReference>
<feature type="region of interest" description="Disordered" evidence="1">
    <location>
        <begin position="1"/>
        <end position="20"/>
    </location>
</feature>
<comment type="caution">
    <text evidence="2">The sequence shown here is derived from an EMBL/GenBank/DDBJ whole genome shotgun (WGS) entry which is preliminary data.</text>
</comment>
<reference evidence="2 3" key="1">
    <citation type="journal article" date="2017" name="Gigascience">
        <title>Draft genome of the honey bee ectoparasitic mite, Tropilaelaps mercedesae, is shaped by the parasitic life history.</title>
        <authorList>
            <person name="Dong X."/>
            <person name="Armstrong S.D."/>
            <person name="Xia D."/>
            <person name="Makepeace B.L."/>
            <person name="Darby A.C."/>
            <person name="Kadowaki T."/>
        </authorList>
    </citation>
    <scope>NUCLEOTIDE SEQUENCE [LARGE SCALE GENOMIC DNA]</scope>
    <source>
        <strain evidence="2">Wuxi-XJTLU</strain>
    </source>
</reference>
<dbReference type="InParanoid" id="A0A1V9XGA9"/>
<organism evidence="2 3">
    <name type="scientific">Tropilaelaps mercedesae</name>
    <dbReference type="NCBI Taxonomy" id="418985"/>
    <lineage>
        <taxon>Eukaryota</taxon>
        <taxon>Metazoa</taxon>
        <taxon>Ecdysozoa</taxon>
        <taxon>Arthropoda</taxon>
        <taxon>Chelicerata</taxon>
        <taxon>Arachnida</taxon>
        <taxon>Acari</taxon>
        <taxon>Parasitiformes</taxon>
        <taxon>Mesostigmata</taxon>
        <taxon>Gamasina</taxon>
        <taxon>Dermanyssoidea</taxon>
        <taxon>Laelapidae</taxon>
        <taxon>Tropilaelaps</taxon>
    </lineage>
</organism>
<sequence length="20" mass="2411">MPTTENQFVKLIEGERKHRP</sequence>